<evidence type="ECO:0000256" key="5">
    <source>
        <dbReference type="SAM" id="MobiDB-lite"/>
    </source>
</evidence>
<dbReference type="PROSITE" id="PS50053">
    <property type="entry name" value="UBIQUITIN_2"/>
    <property type="match status" value="1"/>
</dbReference>
<dbReference type="InterPro" id="IPR029071">
    <property type="entry name" value="Ubiquitin-like_domsf"/>
</dbReference>
<evidence type="ECO:0000256" key="4">
    <source>
        <dbReference type="ARBA" id="ARBA00023136"/>
    </source>
</evidence>
<dbReference type="PANTHER" id="PTHR12943:SF27">
    <property type="entry name" value="HOMOCYSTEINE-INDUCED ENDOPLASMIC RETICULUM PROTEIN, ISOFORM A"/>
    <property type="match status" value="1"/>
</dbReference>
<keyword evidence="4" id="KW-0472">Membrane</keyword>
<dbReference type="InterPro" id="IPR039751">
    <property type="entry name" value="HERPUD1/2"/>
</dbReference>
<feature type="compositionally biased region" description="Basic and acidic residues" evidence="5">
    <location>
        <begin position="587"/>
        <end position="605"/>
    </location>
</feature>
<dbReference type="EMBL" id="CP055902">
    <property type="protein sequence ID" value="QKX62062.1"/>
    <property type="molecule type" value="Genomic_DNA"/>
</dbReference>
<keyword evidence="3" id="KW-1133">Transmembrane helix</keyword>
<dbReference type="GO" id="GO:0016020">
    <property type="term" value="C:membrane"/>
    <property type="evidence" value="ECO:0007669"/>
    <property type="project" value="UniProtKB-SubCell"/>
</dbReference>
<evidence type="ECO:0000256" key="2">
    <source>
        <dbReference type="ARBA" id="ARBA00022692"/>
    </source>
</evidence>
<dbReference type="RefSeq" id="XP_035348236.1">
    <property type="nucleotide sequence ID" value="XM_035492343.1"/>
</dbReference>
<feature type="region of interest" description="Disordered" evidence="5">
    <location>
        <begin position="576"/>
        <end position="614"/>
    </location>
</feature>
<feature type="domain" description="Ubiquitin-like" evidence="6">
    <location>
        <begin position="16"/>
        <end position="83"/>
    </location>
</feature>
<gene>
    <name evidence="7" type="ORF">TRUGW13939_09218</name>
</gene>
<name>A0A7H8R6R9_TALRU</name>
<feature type="region of interest" description="Disordered" evidence="5">
    <location>
        <begin position="509"/>
        <end position="543"/>
    </location>
</feature>
<keyword evidence="8" id="KW-1185">Reference proteome</keyword>
<accession>A0A7H8R6R9</accession>
<evidence type="ECO:0000313" key="8">
    <source>
        <dbReference type="Proteomes" id="UP000509510"/>
    </source>
</evidence>
<keyword evidence="2" id="KW-0812">Transmembrane</keyword>
<organism evidence="7 8">
    <name type="scientific">Talaromyces rugulosus</name>
    <name type="common">Penicillium rugulosum</name>
    <dbReference type="NCBI Taxonomy" id="121627"/>
    <lineage>
        <taxon>Eukaryota</taxon>
        <taxon>Fungi</taxon>
        <taxon>Dikarya</taxon>
        <taxon>Ascomycota</taxon>
        <taxon>Pezizomycotina</taxon>
        <taxon>Eurotiomycetes</taxon>
        <taxon>Eurotiomycetidae</taxon>
        <taxon>Eurotiales</taxon>
        <taxon>Trichocomaceae</taxon>
        <taxon>Talaromyces</taxon>
        <taxon>Talaromyces sect. Islandici</taxon>
    </lineage>
</organism>
<reference evidence="8" key="1">
    <citation type="submission" date="2020-06" db="EMBL/GenBank/DDBJ databases">
        <title>A chromosome-scale genome assembly of Talaromyces rugulosus W13939.</title>
        <authorList>
            <person name="Wang B."/>
            <person name="Guo L."/>
            <person name="Ye K."/>
            <person name="Wang L."/>
        </authorList>
    </citation>
    <scope>NUCLEOTIDE SEQUENCE [LARGE SCALE GENOMIC DNA]</scope>
    <source>
        <strain evidence="8">W13939</strain>
    </source>
</reference>
<evidence type="ECO:0000256" key="1">
    <source>
        <dbReference type="ARBA" id="ARBA00004370"/>
    </source>
</evidence>
<evidence type="ECO:0000256" key="3">
    <source>
        <dbReference type="ARBA" id="ARBA00022989"/>
    </source>
</evidence>
<dbReference type="AlphaFoldDB" id="A0A7H8R6R9"/>
<feature type="compositionally biased region" description="Polar residues" evidence="5">
    <location>
        <begin position="223"/>
        <end position="244"/>
    </location>
</feature>
<dbReference type="PANTHER" id="PTHR12943">
    <property type="entry name" value="HOMOCYSTEINE-RESPONSIVE ENDOPLASMIC RETICULUM-RESIDENT UNIQUITIN-LIKE DOMAIN HERPUD PROTEIN FAMILY MEMBER"/>
    <property type="match status" value="1"/>
</dbReference>
<evidence type="ECO:0000313" key="7">
    <source>
        <dbReference type="EMBL" id="QKX62062.1"/>
    </source>
</evidence>
<dbReference type="InterPro" id="IPR000626">
    <property type="entry name" value="Ubiquitin-like_dom"/>
</dbReference>
<dbReference type="Gene3D" id="3.10.20.90">
    <property type="entry name" value="Phosphatidylinositol 3-kinase Catalytic Subunit, Chain A, domain 1"/>
    <property type="match status" value="1"/>
</dbReference>
<protein>
    <recommendedName>
        <fullName evidence="6">Ubiquitin-like domain-containing protein</fullName>
    </recommendedName>
</protein>
<dbReference type="GeneID" id="55996702"/>
<evidence type="ECO:0000259" key="6">
    <source>
        <dbReference type="PROSITE" id="PS50053"/>
    </source>
</evidence>
<proteinExistence type="predicted"/>
<feature type="region of interest" description="Disordered" evidence="5">
    <location>
        <begin position="213"/>
        <end position="244"/>
    </location>
</feature>
<dbReference type="OrthoDB" id="21589at2759"/>
<feature type="compositionally biased region" description="Low complexity" evidence="5">
    <location>
        <begin position="521"/>
        <end position="531"/>
    </location>
</feature>
<dbReference type="Proteomes" id="UP000509510">
    <property type="component" value="Chromosome V"/>
</dbReference>
<dbReference type="GO" id="GO:0030968">
    <property type="term" value="P:endoplasmic reticulum unfolded protein response"/>
    <property type="evidence" value="ECO:0007669"/>
    <property type="project" value="TreeGrafter"/>
</dbReference>
<sequence>MDSSNNSLPGEGESPVSVSLRVLSPSFESNEKILLHSLPLSTTLHDVKTHLTPLVPSHPAPEQQRLIYRGKPLMNPNATLEACLEPPFDSVHTLHLVLPPAPEAVSNGFAAPDSTLRYRNTSGQTPNPTVQNQNGGQALFATGAQAPRENGAIPVQPATSRPPDQPSHFARLQDTLNRIEQIQPQTEALNQAADRARSVLNAHAIRMRLLNANNAPNTDSNNQLPQQPRVNLSESTAPPVNTQQQSWNTAAPQNLLLARIASQIIGLELEIQRGNAPPLDAIARARASLHAMLDARYRQPSIGISSEAEGLLLRLQNVYTRGYQIRQIEHMRQIPAATASYPGGPTQVAQTSGLYMVTGPGGEQMIISAPNTPQQPPPNIPTFPLFPDAAQPPINDPLAAAAAADGAMQNMVRQAVLNQRDAAAAAPGNGNRNDNGNDNDHVAQNIRRFWLFLRLYFFCFLFTDSGTWERFYFVLAAFIISFFSESPILRRVFGMVVEPVQRHLEGLIHGQPPVPAQQDGNTNTNTNNNNNIPEQRPAAAGGADHGLRRIERAFALFIASLIPGVGERQVEVRNAAEEAARNAQEQQAREAEERARDEAQNRDNTDGQVVNNAN</sequence>
<dbReference type="SUPFAM" id="SSF54236">
    <property type="entry name" value="Ubiquitin-like"/>
    <property type="match status" value="1"/>
</dbReference>
<comment type="subcellular location">
    <subcellularLocation>
        <location evidence="1">Membrane</location>
    </subcellularLocation>
</comment>
<feature type="compositionally biased region" description="Low complexity" evidence="5">
    <location>
        <begin position="213"/>
        <end position="222"/>
    </location>
</feature>
<dbReference type="KEGG" id="trg:TRUGW13939_09218"/>